<evidence type="ECO:0000256" key="1">
    <source>
        <dbReference type="ARBA" id="ARBA00023015"/>
    </source>
</evidence>
<dbReference type="PANTHER" id="PTHR47506">
    <property type="entry name" value="TRANSCRIPTIONAL REGULATORY PROTEIN"/>
    <property type="match status" value="1"/>
</dbReference>
<reference evidence="6 7" key="1">
    <citation type="submission" date="2016-11" db="EMBL/GenBank/DDBJ databases">
        <authorList>
            <person name="Varghese N."/>
            <person name="Submissions S."/>
        </authorList>
    </citation>
    <scope>NUCLEOTIDE SEQUENCE [LARGE SCALE GENOMIC DNA]</scope>
    <source>
        <strain evidence="6 7">NFR18</strain>
    </source>
</reference>
<dbReference type="EMBL" id="FPKH01000009">
    <property type="protein sequence ID" value="SFY27754.1"/>
    <property type="molecule type" value="Genomic_DNA"/>
</dbReference>
<evidence type="ECO:0000256" key="4">
    <source>
        <dbReference type="PROSITE-ProRule" id="PRU00335"/>
    </source>
</evidence>
<gene>
    <name evidence="6" type="ORF">SAMN03097694_5490</name>
</gene>
<dbReference type="PROSITE" id="PS50977">
    <property type="entry name" value="HTH_TETR_2"/>
    <property type="match status" value="1"/>
</dbReference>
<evidence type="ECO:0000256" key="3">
    <source>
        <dbReference type="ARBA" id="ARBA00023163"/>
    </source>
</evidence>
<dbReference type="InterPro" id="IPR009057">
    <property type="entry name" value="Homeodomain-like_sf"/>
</dbReference>
<dbReference type="SUPFAM" id="SSF48498">
    <property type="entry name" value="Tetracyclin repressor-like, C-terminal domain"/>
    <property type="match status" value="1"/>
</dbReference>
<sequence>MLRCTNRTPALKFPFDFYVVVDNSTSVRIFSKRAFFTLASVRQIGNITLRTDLLNTSVKFMRKGELTRAAILDVALDLSSRDGLEGLTIGLLADKMNMSKSGVFAHFGSREDLQMEVLKLYHYRFEQEVFFPSMKEPRGIQRLQSMFARWVKRVSVEIASGCIYISGAVEYDDRPGPIREALVAMVRAWQGALLRCVEQSIATGDLKADTDAQQLVYEMYGLILALHHDARFLRVPGSIERAQAGFIRLLASYQNSVTSK</sequence>
<feature type="DNA-binding region" description="H-T-H motif" evidence="4">
    <location>
        <begin position="88"/>
        <end position="107"/>
    </location>
</feature>
<dbReference type="Pfam" id="PF16925">
    <property type="entry name" value="TetR_C_13"/>
    <property type="match status" value="1"/>
</dbReference>
<dbReference type="Pfam" id="PF00440">
    <property type="entry name" value="TetR_N"/>
    <property type="match status" value="1"/>
</dbReference>
<accession>A0AB38CG87</accession>
<dbReference type="GO" id="GO:0003677">
    <property type="term" value="F:DNA binding"/>
    <property type="evidence" value="ECO:0007669"/>
    <property type="project" value="UniProtKB-UniRule"/>
</dbReference>
<proteinExistence type="predicted"/>
<dbReference type="InterPro" id="IPR001647">
    <property type="entry name" value="HTH_TetR"/>
</dbReference>
<evidence type="ECO:0000313" key="6">
    <source>
        <dbReference type="EMBL" id="SFY27754.1"/>
    </source>
</evidence>
<dbReference type="Gene3D" id="1.10.10.60">
    <property type="entry name" value="Homeodomain-like"/>
    <property type="match status" value="1"/>
</dbReference>
<evidence type="ECO:0000256" key="2">
    <source>
        <dbReference type="ARBA" id="ARBA00023125"/>
    </source>
</evidence>
<dbReference type="SUPFAM" id="SSF46689">
    <property type="entry name" value="Homeodomain-like"/>
    <property type="match status" value="1"/>
</dbReference>
<protein>
    <submittedName>
        <fullName evidence="6">Transcriptional regulator, TetR family</fullName>
    </submittedName>
</protein>
<keyword evidence="2 4" id="KW-0238">DNA-binding</keyword>
<keyword evidence="3" id="KW-0804">Transcription</keyword>
<keyword evidence="1" id="KW-0805">Transcription regulation</keyword>
<comment type="caution">
    <text evidence="6">The sequence shown here is derived from an EMBL/GenBank/DDBJ whole genome shotgun (WGS) entry which is preliminary data.</text>
</comment>
<dbReference type="InterPro" id="IPR036271">
    <property type="entry name" value="Tet_transcr_reg_TetR-rel_C_sf"/>
</dbReference>
<dbReference type="Gene3D" id="1.10.357.10">
    <property type="entry name" value="Tetracycline Repressor, domain 2"/>
    <property type="match status" value="1"/>
</dbReference>
<dbReference type="Proteomes" id="UP000182489">
    <property type="component" value="Unassembled WGS sequence"/>
</dbReference>
<evidence type="ECO:0000313" key="7">
    <source>
        <dbReference type="Proteomes" id="UP000182489"/>
    </source>
</evidence>
<organism evidence="6 7">
    <name type="scientific">Janthinobacterium lividum</name>
    <dbReference type="NCBI Taxonomy" id="29581"/>
    <lineage>
        <taxon>Bacteria</taxon>
        <taxon>Pseudomonadati</taxon>
        <taxon>Pseudomonadota</taxon>
        <taxon>Betaproteobacteria</taxon>
        <taxon>Burkholderiales</taxon>
        <taxon>Oxalobacteraceae</taxon>
        <taxon>Janthinobacterium</taxon>
    </lineage>
</organism>
<evidence type="ECO:0000259" key="5">
    <source>
        <dbReference type="PROSITE" id="PS50977"/>
    </source>
</evidence>
<dbReference type="AlphaFoldDB" id="A0AB38CG87"/>
<feature type="domain" description="HTH tetR-type" evidence="5">
    <location>
        <begin position="65"/>
        <end position="125"/>
    </location>
</feature>
<name>A0AB38CG87_9BURK</name>
<dbReference type="InterPro" id="IPR011075">
    <property type="entry name" value="TetR_C"/>
</dbReference>
<dbReference type="PANTHER" id="PTHR47506:SF6">
    <property type="entry name" value="HTH-TYPE TRANSCRIPTIONAL REPRESSOR NEMR"/>
    <property type="match status" value="1"/>
</dbReference>